<reference evidence="1" key="1">
    <citation type="submission" date="2018-10" db="EMBL/GenBank/DDBJ databases">
        <title>Hidden diversity of soil giant viruses.</title>
        <authorList>
            <person name="Schulz F."/>
            <person name="Alteio L."/>
            <person name="Goudeau D."/>
            <person name="Ryan E.M."/>
            <person name="Malmstrom R.R."/>
            <person name="Blanchard J."/>
            <person name="Woyke T."/>
        </authorList>
    </citation>
    <scope>NUCLEOTIDE SEQUENCE</scope>
    <source>
        <strain evidence="1">DSV1</strain>
    </source>
</reference>
<name>A0A3G4ZST1_9VIRU</name>
<accession>A0A3G4ZST1</accession>
<sequence>MGNGVPCPHKRFDATFVDEKVYDNGGLWNFQMGTLTCKDCLGSSRAIRYVGKITKHVGRWKLFDSWSCDHSQFDVDDKSINTYPNKYFSPLGFFMGRNGSGFEQNLPNGKMTATAHCVKCERDVAVETTYNTQWKDGRQVNLYQSWSLVKKK</sequence>
<gene>
    <name evidence="1" type="ORF">Dasosvirus1_9</name>
</gene>
<protein>
    <submittedName>
        <fullName evidence="1">Uncharacterized protein</fullName>
    </submittedName>
</protein>
<proteinExistence type="predicted"/>
<dbReference type="EMBL" id="MK072042">
    <property type="protein sequence ID" value="AYV77374.1"/>
    <property type="molecule type" value="Genomic_DNA"/>
</dbReference>
<evidence type="ECO:0000313" key="1">
    <source>
        <dbReference type="EMBL" id="AYV77374.1"/>
    </source>
</evidence>
<organism evidence="1">
    <name type="scientific">Dasosvirus sp</name>
    <dbReference type="NCBI Taxonomy" id="2487764"/>
    <lineage>
        <taxon>Viruses</taxon>
        <taxon>Varidnaviria</taxon>
        <taxon>Bamfordvirae</taxon>
        <taxon>Nucleocytoviricota</taxon>
        <taxon>Megaviricetes</taxon>
        <taxon>Imitervirales</taxon>
        <taxon>Mimiviridae</taxon>
        <taxon>Klosneuvirinae</taxon>
    </lineage>
</organism>